<keyword evidence="2" id="KW-0560">Oxidoreductase</keyword>
<dbReference type="InterPro" id="IPR045087">
    <property type="entry name" value="Cu-oxidase_fam"/>
</dbReference>
<dbReference type="PANTHER" id="PTHR11709">
    <property type="entry name" value="MULTI-COPPER OXIDASE"/>
    <property type="match status" value="1"/>
</dbReference>
<evidence type="ECO:0000256" key="4">
    <source>
        <dbReference type="SAM" id="MobiDB-lite"/>
    </source>
</evidence>
<dbReference type="EMBL" id="CZQA01000009">
    <property type="protein sequence ID" value="CUS37234.1"/>
    <property type="molecule type" value="Genomic_DNA"/>
</dbReference>
<evidence type="ECO:0000256" key="3">
    <source>
        <dbReference type="ARBA" id="ARBA00023008"/>
    </source>
</evidence>
<evidence type="ECO:0000256" key="1">
    <source>
        <dbReference type="ARBA" id="ARBA00022723"/>
    </source>
</evidence>
<dbReference type="Gene3D" id="2.60.40.420">
    <property type="entry name" value="Cupredoxins - blue copper proteins"/>
    <property type="match status" value="4"/>
</dbReference>
<name>A0A0S4LQ75_9BACT</name>
<proteinExistence type="predicted"/>
<feature type="region of interest" description="Disordered" evidence="4">
    <location>
        <begin position="718"/>
        <end position="740"/>
    </location>
</feature>
<sequence length="1647" mass="181019">MGVLFLKPFRGLRRSGIARMLQSVLLAGGLFAAPGLFAAESGVAPHGGHATPVAMPGWAQQLKGQTVVENAIEGRADNAQKMEMQHHRLMEKLGQQAQSDAQVQQTSGAFNNMSMMHQYMGQDGSSFLLMTDAGKGEPVLSSGGKCPAGVPVKQFDVSMINIEITLNRWLDFYPGYMYVLTEDLSKARAEETKNKEAREKDGYDPGAVTTGLQGDVIQPLVMRANPGDCVKMTLRNQMEGEDGSLFIQASSMIVSSSGKPATTTNPESIVAPGKVQEFEWYLHPQMQEGVRQFHSFSHDRELTVLGLFGAFVVEPKGSKYVDALGSAGAAPEVKSGWQVNIDNGSGPDFREFVLFYHEIGDEAFRPLNKKGDFLPQRDPLTDAYRPGGRAINYRSEPFGIDQMHLQHEYFGFEDESMAYSSYTFGDTPTTIARGYLGDPVKWRVVHGGSEVFHSHHPHSGTIRWQRSPGTEPNNLWAMGSDGPVKYPIVRTKSDRVDVEVIGPSEALDLEPECGGGGCQHLAGEFLYHCHVAHHYVAGMWGYGRFYNTLQMGAAHTDSMPDLRELPDRIGRMKLGVSSDKLIGTTVDWFGKTFKIVDKGQKTNWKSNPVVVNVKDWVEMFVPAQGKPGHTEDEKGQILSYDSTVWDWKWDGNIARGERESTAQNPKYAWAAKWEDSTRPAILFDPTTAKMAWPLFKPHFGKRVPFSANHSGAPWLEPIHQDENGERTSEPAKPGEQGRWSLCPENANRKHYNIHFVRMPITLAKKQGKEPAMVDKDGLIYVLHEEERLTRANDDLKLPAVIRANVYDCVDVLLTSEWDDDDYTNFQSSKINIHPHFFQFDTGNSDGVISGFEYEMSVRPFTMWGKKTKHGLPAPMVAKLEGAVKAGAKSLKIKMAPGASPFHVNTEVMVGMDCLDKGNDPTASLPRDKSCQEVARIKEIKGDQVTFYKPLKNSHPAGDLVSPEFVRYRWWVDVDMGTVFWHDHAFGATTWPHGGFGVTIVEPFGSTYHDPKNGKLVYSGPVADIHSNEPIGAGVSGSFRELMVSIHDTVPHTVNVIEAGNPPGQPVEVALEAGKTVSFQMPEKILNAPNKYINGGTHTTGSGFNFRAAPFAQRLSNNPDTSKLFSSAIHGDPGTPLIRAYTGDTLVVRLLHQLMNESHVWTISGHTFLTERYAADANRKNSIHVGIAERYDLVTKAGGFQGMPGDYIHFNGRSSHFAEGGWGILRVLDKQVSDLMPLPKGTNPLSIPATPSSVCPVDAPVKNFSVVALDRPMKLNPKAPDAIEVDFERKIEMTMPEGKIFALEGEATTVSSGATPHPLTLRANLGDCIKVNLTNKMKASRASFFAPGLAFDPKDSQGLNVGNNGGDQTIGPGEKRQYTYYAHPSNKETTSLVWDGGNIVVNPRNGLYGAIIIGPRGSQYRDPVSGADVSQKNAWRADVIVDTTLPDNVGKRNYRDVALFFQDEDNIIGTAFMPYVQNVAGLTSVNYRAEPYKFREDQGCSLGKIFQPCVVDKPEDPVTPLIEAHAGDAVRIHVIGANSEQNGMFGVEGHEWPIEPYMPGADMISVVEYAGSETLDVFLRGGAGGPYRQVGDFVWSNQRLPYTQSGQWGYLRVLPAGDTRIQPLGAMGAAVKRAEVAPQPKATPTAMK</sequence>
<dbReference type="STRING" id="1742972.COMA1_30478"/>
<keyword evidence="6" id="KW-1185">Reference proteome</keyword>
<evidence type="ECO:0008006" key="7">
    <source>
        <dbReference type="Google" id="ProtNLM"/>
    </source>
</evidence>
<accession>A0A0S4LQ75</accession>
<keyword evidence="3" id="KW-0186">Copper</keyword>
<organism evidence="5 6">
    <name type="scientific">Candidatus Nitrospira nitrosa</name>
    <dbReference type="NCBI Taxonomy" id="1742972"/>
    <lineage>
        <taxon>Bacteria</taxon>
        <taxon>Pseudomonadati</taxon>
        <taxon>Nitrospirota</taxon>
        <taxon>Nitrospiria</taxon>
        <taxon>Nitrospirales</taxon>
        <taxon>Nitrospiraceae</taxon>
        <taxon>Nitrospira</taxon>
    </lineage>
</organism>
<dbReference type="PANTHER" id="PTHR11709:SF394">
    <property type="entry name" value="FI03373P-RELATED"/>
    <property type="match status" value="1"/>
</dbReference>
<dbReference type="SUPFAM" id="SSF49503">
    <property type="entry name" value="Cupredoxins"/>
    <property type="match status" value="5"/>
</dbReference>
<dbReference type="PROSITE" id="PS00080">
    <property type="entry name" value="MULTICOPPER_OXIDASE2"/>
    <property type="match status" value="1"/>
</dbReference>
<evidence type="ECO:0000256" key="2">
    <source>
        <dbReference type="ARBA" id="ARBA00023002"/>
    </source>
</evidence>
<dbReference type="InterPro" id="IPR008972">
    <property type="entry name" value="Cupredoxin"/>
</dbReference>
<reference evidence="5 6" key="1">
    <citation type="submission" date="2015-10" db="EMBL/GenBank/DDBJ databases">
        <authorList>
            <person name="Gilbert D.G."/>
        </authorList>
    </citation>
    <scope>NUCLEOTIDE SEQUENCE [LARGE SCALE GENOMIC DNA]</scope>
    <source>
        <strain evidence="5">COMA1</strain>
    </source>
</reference>
<dbReference type="Proteomes" id="UP000199032">
    <property type="component" value="Unassembled WGS sequence"/>
</dbReference>
<protein>
    <recommendedName>
        <fullName evidence="7">Plastocyanin-like domain-containing protein</fullName>
    </recommendedName>
</protein>
<evidence type="ECO:0000313" key="6">
    <source>
        <dbReference type="Proteomes" id="UP000199032"/>
    </source>
</evidence>
<dbReference type="GO" id="GO:0016491">
    <property type="term" value="F:oxidoreductase activity"/>
    <property type="evidence" value="ECO:0007669"/>
    <property type="project" value="UniProtKB-KW"/>
</dbReference>
<dbReference type="RefSeq" id="WP_245631107.1">
    <property type="nucleotide sequence ID" value="NZ_CZQA01000009.1"/>
</dbReference>
<dbReference type="GO" id="GO:0005507">
    <property type="term" value="F:copper ion binding"/>
    <property type="evidence" value="ECO:0007669"/>
    <property type="project" value="InterPro"/>
</dbReference>
<feature type="compositionally biased region" description="Basic and acidic residues" evidence="4">
    <location>
        <begin position="718"/>
        <end position="729"/>
    </location>
</feature>
<evidence type="ECO:0000313" key="5">
    <source>
        <dbReference type="EMBL" id="CUS37234.1"/>
    </source>
</evidence>
<gene>
    <name evidence="5" type="ORF">COMA1_30478</name>
</gene>
<keyword evidence="1" id="KW-0479">Metal-binding</keyword>
<dbReference type="InterPro" id="IPR002355">
    <property type="entry name" value="Cu_oxidase_Cu_BS"/>
</dbReference>